<keyword evidence="2" id="KW-0472">Membrane</keyword>
<evidence type="ECO:0000313" key="3">
    <source>
        <dbReference type="EMBL" id="MFC3491176.1"/>
    </source>
</evidence>
<gene>
    <name evidence="3" type="ORF">ACFO8M_01570</name>
</gene>
<accession>A0ABV7PT56</accession>
<organism evidence="3 4">
    <name type="scientific">Glycomyces rhizosphaerae</name>
    <dbReference type="NCBI Taxonomy" id="2054422"/>
    <lineage>
        <taxon>Bacteria</taxon>
        <taxon>Bacillati</taxon>
        <taxon>Actinomycetota</taxon>
        <taxon>Actinomycetes</taxon>
        <taxon>Glycomycetales</taxon>
        <taxon>Glycomycetaceae</taxon>
        <taxon>Glycomyces</taxon>
    </lineage>
</organism>
<evidence type="ECO:0000256" key="2">
    <source>
        <dbReference type="SAM" id="Phobius"/>
    </source>
</evidence>
<proteinExistence type="predicted"/>
<evidence type="ECO:0000313" key="4">
    <source>
        <dbReference type="Proteomes" id="UP001595712"/>
    </source>
</evidence>
<feature type="transmembrane region" description="Helical" evidence="2">
    <location>
        <begin position="27"/>
        <end position="52"/>
    </location>
</feature>
<name>A0ABV7PT56_9ACTN</name>
<feature type="transmembrane region" description="Helical" evidence="2">
    <location>
        <begin position="58"/>
        <end position="83"/>
    </location>
</feature>
<dbReference type="Proteomes" id="UP001595712">
    <property type="component" value="Unassembled WGS sequence"/>
</dbReference>
<sequence>MERQSTLEAASTGAPPEPDTRTAVSGWVLRSVATVFLIAGFAQPVFAGVYLSGDFDGLAWHVVGADLVSFISIAQLGAAVAVWIRVRRAWPFWTSLALVFGVIAQYFAGLDGALWLHLPLGVALIAGIAGTFAAAWMRPLPRRRKAVRTDG</sequence>
<comment type="caution">
    <text evidence="3">The sequence shown here is derived from an EMBL/GenBank/DDBJ whole genome shotgun (WGS) entry which is preliminary data.</text>
</comment>
<feature type="region of interest" description="Disordered" evidence="1">
    <location>
        <begin position="1"/>
        <end position="21"/>
    </location>
</feature>
<dbReference type="EMBL" id="JBHRWO010000004">
    <property type="protein sequence ID" value="MFC3491176.1"/>
    <property type="molecule type" value="Genomic_DNA"/>
</dbReference>
<evidence type="ECO:0000256" key="1">
    <source>
        <dbReference type="SAM" id="MobiDB-lite"/>
    </source>
</evidence>
<feature type="transmembrane region" description="Helical" evidence="2">
    <location>
        <begin position="114"/>
        <end position="136"/>
    </location>
</feature>
<reference evidence="4" key="1">
    <citation type="journal article" date="2019" name="Int. J. Syst. Evol. Microbiol.">
        <title>The Global Catalogue of Microorganisms (GCM) 10K type strain sequencing project: providing services to taxonomists for standard genome sequencing and annotation.</title>
        <authorList>
            <consortium name="The Broad Institute Genomics Platform"/>
            <consortium name="The Broad Institute Genome Sequencing Center for Infectious Disease"/>
            <person name="Wu L."/>
            <person name="Ma J."/>
        </authorList>
    </citation>
    <scope>NUCLEOTIDE SEQUENCE [LARGE SCALE GENOMIC DNA]</scope>
    <source>
        <strain evidence="4">CGMCC 4.7396</strain>
    </source>
</reference>
<dbReference type="RefSeq" id="WP_387969582.1">
    <property type="nucleotide sequence ID" value="NZ_JBHRWO010000004.1"/>
</dbReference>
<keyword evidence="2" id="KW-1133">Transmembrane helix</keyword>
<feature type="transmembrane region" description="Helical" evidence="2">
    <location>
        <begin position="90"/>
        <end position="108"/>
    </location>
</feature>
<keyword evidence="4" id="KW-1185">Reference proteome</keyword>
<keyword evidence="2" id="KW-0812">Transmembrane</keyword>
<protein>
    <submittedName>
        <fullName evidence="3">Uncharacterized protein</fullName>
    </submittedName>
</protein>